<feature type="domain" description="C2H2-type" evidence="3">
    <location>
        <begin position="261"/>
        <end position="289"/>
    </location>
</feature>
<feature type="region of interest" description="Disordered" evidence="2">
    <location>
        <begin position="423"/>
        <end position="522"/>
    </location>
</feature>
<dbReference type="PANTHER" id="PTHR21020">
    <property type="entry name" value="ZINC FINGER PROTEIN 800"/>
    <property type="match status" value="1"/>
</dbReference>
<feature type="compositionally biased region" description="Low complexity" evidence="2">
    <location>
        <begin position="1064"/>
        <end position="1076"/>
    </location>
</feature>
<dbReference type="EMBL" id="LR824009">
    <property type="protein sequence ID" value="CAH0605811.1"/>
    <property type="molecule type" value="Genomic_DNA"/>
</dbReference>
<dbReference type="PROSITE" id="PS00028">
    <property type="entry name" value="ZINC_FINGER_C2H2_1"/>
    <property type="match status" value="2"/>
</dbReference>
<feature type="compositionally biased region" description="Acidic residues" evidence="2">
    <location>
        <begin position="502"/>
        <end position="516"/>
    </location>
</feature>
<feature type="compositionally biased region" description="Low complexity" evidence="2">
    <location>
        <begin position="656"/>
        <end position="672"/>
    </location>
</feature>
<keyword evidence="1" id="KW-0863">Zinc-finger</keyword>
<dbReference type="GO" id="GO:0008270">
    <property type="term" value="F:zinc ion binding"/>
    <property type="evidence" value="ECO:0007669"/>
    <property type="project" value="UniProtKB-KW"/>
</dbReference>
<accession>A0A9P0C4Q2</accession>
<feature type="compositionally biased region" description="Basic and acidic residues" evidence="2">
    <location>
        <begin position="445"/>
        <end position="456"/>
    </location>
</feature>
<evidence type="ECO:0000259" key="3">
    <source>
        <dbReference type="PROSITE" id="PS50157"/>
    </source>
</evidence>
<keyword evidence="1" id="KW-0479">Metal-binding</keyword>
<gene>
    <name evidence="4" type="ORF">CINC_LOCUS11740</name>
</gene>
<dbReference type="InterPro" id="IPR039149">
    <property type="entry name" value="ZNF800"/>
</dbReference>
<feature type="compositionally biased region" description="Basic and acidic residues" evidence="2">
    <location>
        <begin position="872"/>
        <end position="882"/>
    </location>
</feature>
<feature type="compositionally biased region" description="Low complexity" evidence="2">
    <location>
        <begin position="639"/>
        <end position="648"/>
    </location>
</feature>
<keyword evidence="5" id="KW-1185">Reference proteome</keyword>
<reference evidence="4" key="1">
    <citation type="submission" date="2021-12" db="EMBL/GenBank/DDBJ databases">
        <authorList>
            <person name="King R."/>
        </authorList>
    </citation>
    <scope>NUCLEOTIDE SEQUENCE</scope>
</reference>
<organism evidence="4 5">
    <name type="scientific">Chrysodeixis includens</name>
    <name type="common">Soybean looper</name>
    <name type="synonym">Pseudoplusia includens</name>
    <dbReference type="NCBI Taxonomy" id="689277"/>
    <lineage>
        <taxon>Eukaryota</taxon>
        <taxon>Metazoa</taxon>
        <taxon>Ecdysozoa</taxon>
        <taxon>Arthropoda</taxon>
        <taxon>Hexapoda</taxon>
        <taxon>Insecta</taxon>
        <taxon>Pterygota</taxon>
        <taxon>Neoptera</taxon>
        <taxon>Endopterygota</taxon>
        <taxon>Lepidoptera</taxon>
        <taxon>Glossata</taxon>
        <taxon>Ditrysia</taxon>
        <taxon>Noctuoidea</taxon>
        <taxon>Noctuidae</taxon>
        <taxon>Plusiinae</taxon>
        <taxon>Chrysodeixis</taxon>
    </lineage>
</organism>
<feature type="region of interest" description="Disordered" evidence="2">
    <location>
        <begin position="639"/>
        <end position="714"/>
    </location>
</feature>
<evidence type="ECO:0000313" key="4">
    <source>
        <dbReference type="EMBL" id="CAH0605811.1"/>
    </source>
</evidence>
<feature type="compositionally biased region" description="Basic and acidic residues" evidence="2">
    <location>
        <begin position="892"/>
        <end position="908"/>
    </location>
</feature>
<feature type="compositionally biased region" description="Low complexity" evidence="2">
    <location>
        <begin position="934"/>
        <end position="943"/>
    </location>
</feature>
<feature type="region of interest" description="Disordered" evidence="2">
    <location>
        <begin position="864"/>
        <end position="948"/>
    </location>
</feature>
<dbReference type="PROSITE" id="PS50157">
    <property type="entry name" value="ZINC_FINGER_C2H2_2"/>
    <property type="match status" value="2"/>
</dbReference>
<proteinExistence type="predicted"/>
<evidence type="ECO:0000256" key="2">
    <source>
        <dbReference type="SAM" id="MobiDB-lite"/>
    </source>
</evidence>
<feature type="compositionally biased region" description="Polar residues" evidence="2">
    <location>
        <begin position="924"/>
        <end position="933"/>
    </location>
</feature>
<evidence type="ECO:0000256" key="1">
    <source>
        <dbReference type="PROSITE-ProRule" id="PRU00042"/>
    </source>
</evidence>
<feature type="compositionally biased region" description="Basic and acidic residues" evidence="2">
    <location>
        <begin position="705"/>
        <end position="714"/>
    </location>
</feature>
<dbReference type="SMART" id="SM00355">
    <property type="entry name" value="ZnF_C2H2"/>
    <property type="match status" value="6"/>
</dbReference>
<keyword evidence="1" id="KW-0862">Zinc</keyword>
<dbReference type="PANTHER" id="PTHR21020:SF0">
    <property type="entry name" value="ZINC FINGER PROTEIN 800"/>
    <property type="match status" value="1"/>
</dbReference>
<feature type="compositionally biased region" description="Acidic residues" evidence="2">
    <location>
        <begin position="478"/>
        <end position="492"/>
    </location>
</feature>
<dbReference type="InterPro" id="IPR013087">
    <property type="entry name" value="Znf_C2H2_type"/>
</dbReference>
<protein>
    <recommendedName>
        <fullName evidence="3">C2H2-type domain-containing protein</fullName>
    </recommendedName>
</protein>
<feature type="region of interest" description="Disordered" evidence="2">
    <location>
        <begin position="1"/>
        <end position="31"/>
    </location>
</feature>
<sequence>MAGNKMSTKTRGKEDKSKANNKTIGQPTDETDETDFALLRKPIHTSITGFGQARKIFDLATEELKDLLSNECDLLYECKVCRNIFRSLANFISHKRVYCKEKFSSSLHSHFIKATSTVTEIMKIKQLEEGYQESLKETIETENKETDEVDERVPLTKDLTAIVEKIAQHKGVQNSSKDEPQIALQKIPNSSVAMFQNVQMCEDKQKENMRVQVNELDKILSRDVAVLQSDGNFKIKSSAADDSDNVIQISDDDDNDDADVLKCKTCDMQFSTQKTLKFHMKYKHVESRLVYPCPDCLEIFSTSWSVYRHLFKVHRKTAAQIRRLRESIQAKAFKMNNPPAFYEKRKNNMKSAATAPKITEEERIDQENQAWMDNMEGDGELPRCGGCGRTFERRAALAAHTHTCQPRSRALARRPQETKKIEIQIRKDYNKGPPANITIPPKPTENNENKAPKEDPPVVVKSSPSKEEEKSADTPVVVEEEKEVEETMDISEDEQKSNDASESPELELDPEPELEPEPEKSQVELSKLTIRLPFAHQAEKNNLMAFRQRLQSEVELNKLLCKRCDGQFGEVQELFDHVADHIKWYRYACKLCNFKHYYFDKLPEHVKVVHKLKGDKDFYYSTVKAVNGSEAMELCLPPEELPENNETSPDSRRPSRCSSDSSRLSDDSSSSSTRVEGMTRKRKIYQTKNSSKRRKEFLAKGGHGKHGDIPLDKNIRLEENDSSNIKNFEENSSDIDEIEEKVTKRRSTLREEKTSVASRRPVRRKTKPKNEDFEYDLSNLLKLEAQGYRDSLTMAQKVSQTKRRVQQEINYENANKECCGALVALSKKSVERAGAHMKTNFPGAVQKDVRTQNVFVRPMLPKLISKASQKSDNSEEPKESSPSKENVSNKLPVEEPDKSKDEVPKDNSVKSPKKTTDEVEPASEVNQSTVSAQPKSPTTPTETVKPKPMPAMVPIKFRRQSLDVMKNPLINKSISDFTKSGMKTKILVIKPINRNKDGKQTLNSPLKFQTIKLKDPNKNSCNEEKDQVVVVKVPKVDCAVARPTSEVPNKNTEKTSQVDKPTVSENNSNSNDATSADADDVEIIKPTDIDGENANMNNNIGDELSDTNDDVVIKEDIKEPAKKDTVEL</sequence>
<feature type="region of interest" description="Disordered" evidence="2">
    <location>
        <begin position="746"/>
        <end position="768"/>
    </location>
</feature>
<feature type="domain" description="C2H2-type" evidence="3">
    <location>
        <begin position="76"/>
        <end position="103"/>
    </location>
</feature>
<dbReference type="OrthoDB" id="10066279at2759"/>
<name>A0A9P0C4Q2_CHRIL</name>
<feature type="region of interest" description="Disordered" evidence="2">
    <location>
        <begin position="1042"/>
        <end position="1128"/>
    </location>
</feature>
<feature type="compositionally biased region" description="Basic and acidic residues" evidence="2">
    <location>
        <begin position="1111"/>
        <end position="1128"/>
    </location>
</feature>
<evidence type="ECO:0000313" key="5">
    <source>
        <dbReference type="Proteomes" id="UP001154114"/>
    </source>
</evidence>
<dbReference type="Gene3D" id="3.30.160.60">
    <property type="entry name" value="Classic Zinc Finger"/>
    <property type="match status" value="2"/>
</dbReference>
<feature type="compositionally biased region" description="Basic residues" evidence="2">
    <location>
        <begin position="680"/>
        <end position="695"/>
    </location>
</feature>
<dbReference type="Proteomes" id="UP001154114">
    <property type="component" value="Chromosome 6"/>
</dbReference>
<dbReference type="AlphaFoldDB" id="A0A9P0C4Q2"/>